<dbReference type="GeneID" id="78818969"/>
<feature type="transmembrane region" description="Helical" evidence="7">
    <location>
        <begin position="119"/>
        <end position="146"/>
    </location>
</feature>
<feature type="transmembrane region" description="Helical" evidence="7">
    <location>
        <begin position="293"/>
        <end position="312"/>
    </location>
</feature>
<evidence type="ECO:0000313" key="8">
    <source>
        <dbReference type="EMBL" id="MFC7138727.1"/>
    </source>
</evidence>
<feature type="transmembrane region" description="Helical" evidence="7">
    <location>
        <begin position="152"/>
        <end position="174"/>
    </location>
</feature>
<dbReference type="EMBL" id="JBHTAS010000001">
    <property type="protein sequence ID" value="MFC7138727.1"/>
    <property type="molecule type" value="Genomic_DNA"/>
</dbReference>
<evidence type="ECO:0000256" key="4">
    <source>
        <dbReference type="ARBA" id="ARBA00022692"/>
    </source>
</evidence>
<dbReference type="PANTHER" id="PTHR39087:SF2">
    <property type="entry name" value="UPF0104 MEMBRANE PROTEIN MJ1595"/>
    <property type="match status" value="1"/>
</dbReference>
<dbReference type="Proteomes" id="UP001596432">
    <property type="component" value="Unassembled WGS sequence"/>
</dbReference>
<feature type="transmembrane region" description="Helical" evidence="7">
    <location>
        <begin position="47"/>
        <end position="68"/>
    </location>
</feature>
<keyword evidence="9" id="KW-1185">Reference proteome</keyword>
<keyword evidence="4 7" id="KW-0812">Transmembrane</keyword>
<evidence type="ECO:0000256" key="3">
    <source>
        <dbReference type="ARBA" id="ARBA00022475"/>
    </source>
</evidence>
<protein>
    <submittedName>
        <fullName evidence="8">Lysylphosphatidylglycerol synthase transmembrane domain-containing protein</fullName>
    </submittedName>
</protein>
<feature type="transmembrane region" description="Helical" evidence="7">
    <location>
        <begin position="263"/>
        <end position="281"/>
    </location>
</feature>
<evidence type="ECO:0000256" key="1">
    <source>
        <dbReference type="ARBA" id="ARBA00004651"/>
    </source>
</evidence>
<dbReference type="GO" id="GO:0005886">
    <property type="term" value="C:plasma membrane"/>
    <property type="evidence" value="ECO:0007669"/>
    <property type="project" value="UniProtKB-SubCell"/>
</dbReference>
<organism evidence="8 9">
    <name type="scientific">Halosimplex aquaticum</name>
    <dbReference type="NCBI Taxonomy" id="3026162"/>
    <lineage>
        <taxon>Archaea</taxon>
        <taxon>Methanobacteriati</taxon>
        <taxon>Methanobacteriota</taxon>
        <taxon>Stenosarchaea group</taxon>
        <taxon>Halobacteria</taxon>
        <taxon>Halobacteriales</taxon>
        <taxon>Haloarculaceae</taxon>
        <taxon>Halosimplex</taxon>
    </lineage>
</organism>
<sequence length="346" mass="35626">MSDANRRAQAVRAIQYLVGALALAWVVRQVEWGRALALLADVSPGTAAALVAVSVVGLAGSLYMWHVLLDSAAPTRFRDAVQTGLVVLFVNQLLPSRLSGRAVAPFVAHDRTGMPYADAIAVSGVHTGLYAVLYGATALVGVALGLGRLPSALVLVLLLSTGLYVAAGTVVLLAGAHMRAVDRVAVAVEALARRVPVVGGRLGGLTGTIPEFTAESAAAFRRLLTDPSAVAPYVAGYALTVLVVPGLRVWLLFESLGVAFEPLVALPLYLVAAYSVTLLPLTPGSVGVSEASATAVFVALGLPVAAVVPVVFVDRLLGSYLPALAGWYPSLRIDFSALASNASASE</sequence>
<comment type="caution">
    <text evidence="8">The sequence shown here is derived from an EMBL/GenBank/DDBJ whole genome shotgun (WGS) entry which is preliminary data.</text>
</comment>
<evidence type="ECO:0000256" key="6">
    <source>
        <dbReference type="ARBA" id="ARBA00023136"/>
    </source>
</evidence>
<comment type="subcellular location">
    <subcellularLocation>
        <location evidence="1">Cell membrane</location>
        <topology evidence="1">Multi-pass membrane protein</topology>
    </subcellularLocation>
</comment>
<keyword evidence="6 7" id="KW-0472">Membrane</keyword>
<keyword evidence="5 7" id="KW-1133">Transmembrane helix</keyword>
<accession>A0ABD5XUG3</accession>
<dbReference type="Pfam" id="PF03706">
    <property type="entry name" value="LPG_synthase_TM"/>
    <property type="match status" value="1"/>
</dbReference>
<evidence type="ECO:0000256" key="2">
    <source>
        <dbReference type="ARBA" id="ARBA00011061"/>
    </source>
</evidence>
<dbReference type="InterPro" id="IPR022791">
    <property type="entry name" value="L-PG_synthase/AglD"/>
</dbReference>
<name>A0ABD5XUG3_9EURY</name>
<dbReference type="AlphaFoldDB" id="A0ABD5XUG3"/>
<proteinExistence type="inferred from homology"/>
<dbReference type="PANTHER" id="PTHR39087">
    <property type="entry name" value="UPF0104 MEMBRANE PROTEIN MJ1595"/>
    <property type="match status" value="1"/>
</dbReference>
<dbReference type="RefSeq" id="WP_274324341.1">
    <property type="nucleotide sequence ID" value="NZ_CP118158.1"/>
</dbReference>
<evidence type="ECO:0000256" key="5">
    <source>
        <dbReference type="ARBA" id="ARBA00022989"/>
    </source>
</evidence>
<gene>
    <name evidence="8" type="ORF">ACFQMA_02610</name>
</gene>
<feature type="transmembrane region" description="Helical" evidence="7">
    <location>
        <begin position="230"/>
        <end position="251"/>
    </location>
</feature>
<evidence type="ECO:0000256" key="7">
    <source>
        <dbReference type="SAM" id="Phobius"/>
    </source>
</evidence>
<reference evidence="8 9" key="1">
    <citation type="journal article" date="2019" name="Int. J. Syst. Evol. Microbiol.">
        <title>The Global Catalogue of Microorganisms (GCM) 10K type strain sequencing project: providing services to taxonomists for standard genome sequencing and annotation.</title>
        <authorList>
            <consortium name="The Broad Institute Genomics Platform"/>
            <consortium name="The Broad Institute Genome Sequencing Center for Infectious Disease"/>
            <person name="Wu L."/>
            <person name="Ma J."/>
        </authorList>
    </citation>
    <scope>NUCLEOTIDE SEQUENCE [LARGE SCALE GENOMIC DNA]</scope>
    <source>
        <strain evidence="8 9">XZYJT29</strain>
    </source>
</reference>
<feature type="transmembrane region" description="Helical" evidence="7">
    <location>
        <begin position="9"/>
        <end position="27"/>
    </location>
</feature>
<dbReference type="NCBIfam" id="TIGR00374">
    <property type="entry name" value="flippase-like domain"/>
    <property type="match status" value="1"/>
</dbReference>
<evidence type="ECO:0000313" key="9">
    <source>
        <dbReference type="Proteomes" id="UP001596432"/>
    </source>
</evidence>
<comment type="similarity">
    <text evidence="2">Belongs to the UPF0104 family.</text>
</comment>
<keyword evidence="3" id="KW-1003">Cell membrane</keyword>